<sequence>MPRPCKKCELPSEEAARGPRSLSPPRFFNRTESIAAKPGSQETGFLTKPALHIPEDTMTATARLRLDEASRLFPEAHRAHDRRTQQEPAAQSFSGRWSRGFSPSRHGLGARNRSPPKEGPVANFAAPQIEPQASPGWPFTSPNIPGHNPFDMSTQAMKMNGQAILCAVPSGSLGPSGAVRANVAQAKPSTREVWDSGPCQRNLTPGWLQLPQVQKMPYQFERMSRTPSACRSRSGSADTAASATVSQSATVGAPCFVGSCQPFTVQGGRSATRTKLASVQLGALQPVTRVVQSESAFKNPADSEARSWVSQPRVIRGRSASPLKTTVAASVTMPAYPASPALSPAVSPGVSFRSIASPQMSVPFGCARWELPRSVSPSKGPVRATSMQMPPQPSSPIQRERVVVAPRMSPALCGFRACGAPSQKVNVGNGNAEVEKSFKESEPVVIAVADADLSKQFEAKPVVDLHVPTTESASRSAMEQKAECANVEGTTAETNEDMEEAYILSAFRDRDENQVPGAHWKEVVAEASTAAKAVLAGFGGAAGGGAPSGDGEERLPSVESLRATLQALRAQDRLSGTLPTEPVAIRFEPITAPHVQSQPESSWSDAGEAELVHAIKHAAAENAA</sequence>
<accession>A0AA36HZ83</accession>
<gene>
    <name evidence="2" type="ORF">EVOR1521_LOCUS6732</name>
</gene>
<feature type="region of interest" description="Disordered" evidence="1">
    <location>
        <begin position="377"/>
        <end position="397"/>
    </location>
</feature>
<proteinExistence type="predicted"/>
<dbReference type="Proteomes" id="UP001178507">
    <property type="component" value="Unassembled WGS sequence"/>
</dbReference>
<dbReference type="AlphaFoldDB" id="A0AA36HZ83"/>
<name>A0AA36HZ83_9DINO</name>
<evidence type="ECO:0000256" key="1">
    <source>
        <dbReference type="SAM" id="MobiDB-lite"/>
    </source>
</evidence>
<evidence type="ECO:0000313" key="2">
    <source>
        <dbReference type="EMBL" id="CAJ1378098.1"/>
    </source>
</evidence>
<feature type="compositionally biased region" description="Polar residues" evidence="1">
    <location>
        <begin position="86"/>
        <end position="95"/>
    </location>
</feature>
<reference evidence="2" key="1">
    <citation type="submission" date="2023-08" db="EMBL/GenBank/DDBJ databases">
        <authorList>
            <person name="Chen Y."/>
            <person name="Shah S."/>
            <person name="Dougan E. K."/>
            <person name="Thang M."/>
            <person name="Chan C."/>
        </authorList>
    </citation>
    <scope>NUCLEOTIDE SEQUENCE</scope>
</reference>
<keyword evidence="3" id="KW-1185">Reference proteome</keyword>
<feature type="region of interest" description="Disordered" evidence="1">
    <location>
        <begin position="76"/>
        <end position="123"/>
    </location>
</feature>
<comment type="caution">
    <text evidence="2">The sequence shown here is derived from an EMBL/GenBank/DDBJ whole genome shotgun (WGS) entry which is preliminary data.</text>
</comment>
<feature type="region of interest" description="Disordered" evidence="1">
    <location>
        <begin position="1"/>
        <end position="27"/>
    </location>
</feature>
<protein>
    <submittedName>
        <fullName evidence="2">Uncharacterized protein</fullName>
    </submittedName>
</protein>
<dbReference type="EMBL" id="CAUJNA010000513">
    <property type="protein sequence ID" value="CAJ1378098.1"/>
    <property type="molecule type" value="Genomic_DNA"/>
</dbReference>
<feature type="compositionally biased region" description="Basic and acidic residues" evidence="1">
    <location>
        <begin position="76"/>
        <end position="85"/>
    </location>
</feature>
<organism evidence="2 3">
    <name type="scientific">Effrenium voratum</name>
    <dbReference type="NCBI Taxonomy" id="2562239"/>
    <lineage>
        <taxon>Eukaryota</taxon>
        <taxon>Sar</taxon>
        <taxon>Alveolata</taxon>
        <taxon>Dinophyceae</taxon>
        <taxon>Suessiales</taxon>
        <taxon>Symbiodiniaceae</taxon>
        <taxon>Effrenium</taxon>
    </lineage>
</organism>
<evidence type="ECO:0000313" key="3">
    <source>
        <dbReference type="Proteomes" id="UP001178507"/>
    </source>
</evidence>
<feature type="compositionally biased region" description="Basic and acidic residues" evidence="1">
    <location>
        <begin position="1"/>
        <end position="17"/>
    </location>
</feature>